<organism evidence="2 3">
    <name type="scientific">Conidiobolus coronatus (strain ATCC 28846 / CBS 209.66 / NRRL 28638)</name>
    <name type="common">Delacroixia coronata</name>
    <dbReference type="NCBI Taxonomy" id="796925"/>
    <lineage>
        <taxon>Eukaryota</taxon>
        <taxon>Fungi</taxon>
        <taxon>Fungi incertae sedis</taxon>
        <taxon>Zoopagomycota</taxon>
        <taxon>Entomophthoromycotina</taxon>
        <taxon>Entomophthoromycetes</taxon>
        <taxon>Entomophthorales</taxon>
        <taxon>Ancylistaceae</taxon>
        <taxon>Conidiobolus</taxon>
    </lineage>
</organism>
<dbReference type="Proteomes" id="UP000070444">
    <property type="component" value="Unassembled WGS sequence"/>
</dbReference>
<name>A0A137NRR1_CONC2</name>
<sequence length="121" mass="13836">MNETVPLVNPQANQRKIRLNLKSILILTVLAYFAYTYVINPIIRTINDRNFKSCLNDCVSNATSCRGSCNIQLEECRQSCPAEDLGCKKKCDKYFNLACYSPCEDNGFKCFNKCKLKYNIV</sequence>
<evidence type="ECO:0000313" key="3">
    <source>
        <dbReference type="Proteomes" id="UP000070444"/>
    </source>
</evidence>
<dbReference type="AlphaFoldDB" id="A0A137NRR1"/>
<gene>
    <name evidence="2" type="ORF">CONCODRAFT_20735</name>
</gene>
<dbReference type="EMBL" id="KQ964885">
    <property type="protein sequence ID" value="KXN65414.1"/>
    <property type="molecule type" value="Genomic_DNA"/>
</dbReference>
<keyword evidence="1" id="KW-0472">Membrane</keyword>
<keyword evidence="1" id="KW-1133">Transmembrane helix</keyword>
<evidence type="ECO:0000256" key="1">
    <source>
        <dbReference type="SAM" id="Phobius"/>
    </source>
</evidence>
<proteinExistence type="predicted"/>
<reference evidence="2 3" key="1">
    <citation type="journal article" date="2015" name="Genome Biol. Evol.">
        <title>Phylogenomic analyses indicate that early fungi evolved digesting cell walls of algal ancestors of land plants.</title>
        <authorList>
            <person name="Chang Y."/>
            <person name="Wang S."/>
            <person name="Sekimoto S."/>
            <person name="Aerts A.L."/>
            <person name="Choi C."/>
            <person name="Clum A."/>
            <person name="LaButti K.M."/>
            <person name="Lindquist E.A."/>
            <person name="Yee Ngan C."/>
            <person name="Ohm R.A."/>
            <person name="Salamov A.A."/>
            <person name="Grigoriev I.V."/>
            <person name="Spatafora J.W."/>
            <person name="Berbee M.L."/>
        </authorList>
    </citation>
    <scope>NUCLEOTIDE SEQUENCE [LARGE SCALE GENOMIC DNA]</scope>
    <source>
        <strain evidence="2 3">NRRL 28638</strain>
    </source>
</reference>
<protein>
    <recommendedName>
        <fullName evidence="4">Transmembrane protein</fullName>
    </recommendedName>
</protein>
<evidence type="ECO:0008006" key="4">
    <source>
        <dbReference type="Google" id="ProtNLM"/>
    </source>
</evidence>
<feature type="transmembrane region" description="Helical" evidence="1">
    <location>
        <begin position="24"/>
        <end position="43"/>
    </location>
</feature>
<keyword evidence="1" id="KW-0812">Transmembrane</keyword>
<accession>A0A137NRR1</accession>
<keyword evidence="3" id="KW-1185">Reference proteome</keyword>
<evidence type="ECO:0000313" key="2">
    <source>
        <dbReference type="EMBL" id="KXN65414.1"/>
    </source>
</evidence>